<dbReference type="AlphaFoldDB" id="A0A8S3J420"/>
<organism evidence="1 2">
    <name type="scientific">Rotaria magnacalcarata</name>
    <dbReference type="NCBI Taxonomy" id="392030"/>
    <lineage>
        <taxon>Eukaryota</taxon>
        <taxon>Metazoa</taxon>
        <taxon>Spiralia</taxon>
        <taxon>Gnathifera</taxon>
        <taxon>Rotifera</taxon>
        <taxon>Eurotatoria</taxon>
        <taxon>Bdelloidea</taxon>
        <taxon>Philodinida</taxon>
        <taxon>Philodinidae</taxon>
        <taxon>Rotaria</taxon>
    </lineage>
</organism>
<dbReference type="Proteomes" id="UP000681720">
    <property type="component" value="Unassembled WGS sequence"/>
</dbReference>
<gene>
    <name evidence="1" type="ORF">GIL414_LOCUS80683</name>
</gene>
<evidence type="ECO:0000313" key="2">
    <source>
        <dbReference type="Proteomes" id="UP000681720"/>
    </source>
</evidence>
<feature type="non-terminal residue" evidence="1">
    <location>
        <position position="1"/>
    </location>
</feature>
<name>A0A8S3J420_9BILA</name>
<protein>
    <submittedName>
        <fullName evidence="1">Uncharacterized protein</fullName>
    </submittedName>
</protein>
<proteinExistence type="predicted"/>
<reference evidence="1" key="1">
    <citation type="submission" date="2021-02" db="EMBL/GenBank/DDBJ databases">
        <authorList>
            <person name="Nowell W R."/>
        </authorList>
    </citation>
    <scope>NUCLEOTIDE SEQUENCE</scope>
</reference>
<comment type="caution">
    <text evidence="1">The sequence shown here is derived from an EMBL/GenBank/DDBJ whole genome shotgun (WGS) entry which is preliminary data.</text>
</comment>
<sequence>VTSNDNGKHPSRLLGEYKQRDLFTPLDEPITEPYFNLTSRTQGGIIVVLSRRGASVNDILVPYVHSDGLQRYRSVVLKGNHFGSIRLGFDGKTDSMDMNNQLPLNYPLLNSYNEDWSMYGDVNAPYRVRFVHGLIETIYELTSFNPNELIMTTFVSPGLNEQIVADPTNNIYFNLLGDGNLSTVRKKHC</sequence>
<dbReference type="EMBL" id="CAJOBJ010355458">
    <property type="protein sequence ID" value="CAF5213563.1"/>
    <property type="molecule type" value="Genomic_DNA"/>
</dbReference>
<evidence type="ECO:0000313" key="1">
    <source>
        <dbReference type="EMBL" id="CAF5213563.1"/>
    </source>
</evidence>
<accession>A0A8S3J420</accession>